<accession>A0A917VSE5</accession>
<protein>
    <submittedName>
        <fullName evidence="1">Uncharacterized protein</fullName>
    </submittedName>
</protein>
<dbReference type="RefSeq" id="WP_189166438.1">
    <property type="nucleotide sequence ID" value="NZ_BMNT01000040.1"/>
</dbReference>
<dbReference type="Proteomes" id="UP000645217">
    <property type="component" value="Unassembled WGS sequence"/>
</dbReference>
<reference evidence="1" key="1">
    <citation type="journal article" date="2014" name="Int. J. Syst. Evol. Microbiol.">
        <title>Complete genome sequence of Corynebacterium casei LMG S-19264T (=DSM 44701T), isolated from a smear-ripened cheese.</title>
        <authorList>
            <consortium name="US DOE Joint Genome Institute (JGI-PGF)"/>
            <person name="Walter F."/>
            <person name="Albersmeier A."/>
            <person name="Kalinowski J."/>
            <person name="Ruckert C."/>
        </authorList>
    </citation>
    <scope>NUCLEOTIDE SEQUENCE</scope>
    <source>
        <strain evidence="1">JCM 13064</strain>
    </source>
</reference>
<dbReference type="AlphaFoldDB" id="A0A917VSE5"/>
<reference evidence="1" key="2">
    <citation type="submission" date="2020-09" db="EMBL/GenBank/DDBJ databases">
        <authorList>
            <person name="Sun Q."/>
            <person name="Ohkuma M."/>
        </authorList>
    </citation>
    <scope>NUCLEOTIDE SEQUENCE</scope>
    <source>
        <strain evidence="1">JCM 13064</strain>
    </source>
</reference>
<dbReference type="EMBL" id="BMNT01000040">
    <property type="protein sequence ID" value="GGL09918.1"/>
    <property type="molecule type" value="Genomic_DNA"/>
</dbReference>
<evidence type="ECO:0000313" key="2">
    <source>
        <dbReference type="Proteomes" id="UP000645217"/>
    </source>
</evidence>
<name>A0A917VSE5_9ACTN</name>
<sequence>MAHGLHPWFAAQWVGIEDGNEVAQRLRVPVETMETCDFQTAMESYAPTSETLRVWITSHVPGWSHVLVLSGWTMPSAEVLSRGGRRVFEIAYTSGVEEIEPMGYTHDGVSAGDIFQADEYHDYWADLPYDDMMPPADELEQYLVIVGRITERFLDRDWFSAHGLLCTIPDPG</sequence>
<evidence type="ECO:0000313" key="1">
    <source>
        <dbReference type="EMBL" id="GGL09918.1"/>
    </source>
</evidence>
<organism evidence="1 2">
    <name type="scientific">Sphaerisporangium melleum</name>
    <dbReference type="NCBI Taxonomy" id="321316"/>
    <lineage>
        <taxon>Bacteria</taxon>
        <taxon>Bacillati</taxon>
        <taxon>Actinomycetota</taxon>
        <taxon>Actinomycetes</taxon>
        <taxon>Streptosporangiales</taxon>
        <taxon>Streptosporangiaceae</taxon>
        <taxon>Sphaerisporangium</taxon>
    </lineage>
</organism>
<gene>
    <name evidence="1" type="ORF">GCM10007964_60140</name>
</gene>
<proteinExistence type="predicted"/>
<comment type="caution">
    <text evidence="1">The sequence shown here is derived from an EMBL/GenBank/DDBJ whole genome shotgun (WGS) entry which is preliminary data.</text>
</comment>
<keyword evidence="2" id="KW-1185">Reference proteome</keyword>